<dbReference type="GO" id="GO:0016987">
    <property type="term" value="F:sigma factor activity"/>
    <property type="evidence" value="ECO:0007669"/>
    <property type="project" value="UniProtKB-KW"/>
</dbReference>
<dbReference type="PATRIC" id="fig|927665.4.peg.1208"/>
<evidence type="ECO:0000313" key="7">
    <source>
        <dbReference type="EMBL" id="KKB57736.1"/>
    </source>
</evidence>
<dbReference type="GO" id="GO:0003677">
    <property type="term" value="F:DNA binding"/>
    <property type="evidence" value="ECO:0007669"/>
    <property type="project" value="InterPro"/>
</dbReference>
<dbReference type="Pfam" id="PF04542">
    <property type="entry name" value="Sigma70_r2"/>
    <property type="match status" value="1"/>
</dbReference>
<evidence type="ECO:0000256" key="2">
    <source>
        <dbReference type="ARBA" id="ARBA00023015"/>
    </source>
</evidence>
<feature type="domain" description="RNA polymerase sigma-70 region 2" evidence="5">
    <location>
        <begin position="17"/>
        <end position="79"/>
    </location>
</feature>
<dbReference type="SUPFAM" id="SSF88659">
    <property type="entry name" value="Sigma3 and sigma4 domains of RNA polymerase sigma factors"/>
    <property type="match status" value="1"/>
</dbReference>
<dbReference type="InterPro" id="IPR036388">
    <property type="entry name" value="WH-like_DNA-bd_sf"/>
</dbReference>
<proteinExistence type="inferred from homology"/>
<comment type="caution">
    <text evidence="7">The sequence shown here is derived from an EMBL/GenBank/DDBJ whole genome shotgun (WGS) entry which is preliminary data.</text>
</comment>
<organism evidence="7 8">
    <name type="scientific">Parabacteroides goldsteinii DSM 19448 = WAL 12034</name>
    <dbReference type="NCBI Taxonomy" id="927665"/>
    <lineage>
        <taxon>Bacteria</taxon>
        <taxon>Pseudomonadati</taxon>
        <taxon>Bacteroidota</taxon>
        <taxon>Bacteroidia</taxon>
        <taxon>Bacteroidales</taxon>
        <taxon>Tannerellaceae</taxon>
        <taxon>Parabacteroides</taxon>
    </lineage>
</organism>
<gene>
    <name evidence="7" type="ORF">HMPREF1535_01183</name>
</gene>
<dbReference type="Gene3D" id="1.10.1740.10">
    <property type="match status" value="1"/>
</dbReference>
<dbReference type="SUPFAM" id="SSF88946">
    <property type="entry name" value="Sigma2 domain of RNA polymerase sigma factors"/>
    <property type="match status" value="1"/>
</dbReference>
<dbReference type="InterPro" id="IPR014327">
    <property type="entry name" value="RNA_pol_sigma70_bacteroid"/>
</dbReference>
<keyword evidence="2" id="KW-0805">Transcription regulation</keyword>
<accession>A0A0F5JIV5</accession>
<keyword evidence="4" id="KW-0804">Transcription</keyword>
<dbReference type="Pfam" id="PF08281">
    <property type="entry name" value="Sigma70_r4_2"/>
    <property type="match status" value="1"/>
</dbReference>
<evidence type="ECO:0000259" key="6">
    <source>
        <dbReference type="Pfam" id="PF08281"/>
    </source>
</evidence>
<dbReference type="EMBL" id="AQHV01000008">
    <property type="protein sequence ID" value="KKB57736.1"/>
    <property type="molecule type" value="Genomic_DNA"/>
</dbReference>
<sequence>MLTEKRNIPYDFEEIYVSYFSRMKCFAQEYVLSEEDAENIVQDVFTELWEKKELLTYNINLVAFLFTSIKNRCIDHLRHDIVVREAVSQMQEEYQITLKVKLASLELFDQSLLSEQDIEKIISEVINSLPEKCREIFIKSKIEGKKQKDIAVEMNISLKTVENQMNIAYKKLKSELKDYLPLLLFFLNN</sequence>
<evidence type="ECO:0000256" key="1">
    <source>
        <dbReference type="ARBA" id="ARBA00010641"/>
    </source>
</evidence>
<evidence type="ECO:0000256" key="4">
    <source>
        <dbReference type="ARBA" id="ARBA00023163"/>
    </source>
</evidence>
<name>A0A0F5JIV5_9BACT</name>
<dbReference type="GO" id="GO:0006352">
    <property type="term" value="P:DNA-templated transcription initiation"/>
    <property type="evidence" value="ECO:0007669"/>
    <property type="project" value="InterPro"/>
</dbReference>
<dbReference type="RefSeq" id="WP_046146432.1">
    <property type="nucleotide sequence ID" value="NZ_KQ033912.1"/>
</dbReference>
<evidence type="ECO:0000313" key="8">
    <source>
        <dbReference type="Proteomes" id="UP000033047"/>
    </source>
</evidence>
<evidence type="ECO:0000259" key="5">
    <source>
        <dbReference type="Pfam" id="PF04542"/>
    </source>
</evidence>
<dbReference type="STRING" id="927665.HMPREF1535_01183"/>
<dbReference type="InterPro" id="IPR039425">
    <property type="entry name" value="RNA_pol_sigma-70-like"/>
</dbReference>
<dbReference type="Proteomes" id="UP000033047">
    <property type="component" value="Unassembled WGS sequence"/>
</dbReference>
<dbReference type="NCBIfam" id="TIGR02985">
    <property type="entry name" value="Sig70_bacteroi1"/>
    <property type="match status" value="1"/>
</dbReference>
<dbReference type="InterPro" id="IPR007627">
    <property type="entry name" value="RNA_pol_sigma70_r2"/>
</dbReference>
<dbReference type="PANTHER" id="PTHR43133">
    <property type="entry name" value="RNA POLYMERASE ECF-TYPE SIGMA FACTO"/>
    <property type="match status" value="1"/>
</dbReference>
<dbReference type="NCBIfam" id="TIGR02937">
    <property type="entry name" value="sigma70-ECF"/>
    <property type="match status" value="1"/>
</dbReference>
<reference evidence="7 8" key="1">
    <citation type="submission" date="2013-04" db="EMBL/GenBank/DDBJ databases">
        <title>The Genome Sequence of Parabacteroides goldsteinii DSM 19448.</title>
        <authorList>
            <consortium name="The Broad Institute Genomics Platform"/>
            <person name="Earl A."/>
            <person name="Ward D."/>
            <person name="Feldgarden M."/>
            <person name="Gevers D."/>
            <person name="Martens E."/>
            <person name="Sakamoto M."/>
            <person name="Benno Y."/>
            <person name="Song Y."/>
            <person name="Liu C."/>
            <person name="Lee J."/>
            <person name="Bolanos M."/>
            <person name="Vaisanen M.L."/>
            <person name="Finegold S.M."/>
            <person name="Walker B."/>
            <person name="Young S."/>
            <person name="Zeng Q."/>
            <person name="Gargeya S."/>
            <person name="Fitzgerald M."/>
            <person name="Haas B."/>
            <person name="Abouelleil A."/>
            <person name="Allen A.W."/>
            <person name="Alvarado L."/>
            <person name="Arachchi H.M."/>
            <person name="Berlin A.M."/>
            <person name="Chapman S.B."/>
            <person name="Gainer-Dewar J."/>
            <person name="Goldberg J."/>
            <person name="Griggs A."/>
            <person name="Gujja S."/>
            <person name="Hansen M."/>
            <person name="Howarth C."/>
            <person name="Imamovic A."/>
            <person name="Ireland A."/>
            <person name="Larimer J."/>
            <person name="McCowan C."/>
            <person name="Murphy C."/>
            <person name="Pearson M."/>
            <person name="Poon T.W."/>
            <person name="Priest M."/>
            <person name="Roberts A."/>
            <person name="Saif S."/>
            <person name="Shea T."/>
            <person name="Sisk P."/>
            <person name="Sykes S."/>
            <person name="Wortman J."/>
            <person name="Nusbaum C."/>
            <person name="Birren B."/>
        </authorList>
    </citation>
    <scope>NUCLEOTIDE SEQUENCE [LARGE SCALE GENOMIC DNA]</scope>
    <source>
        <strain evidence="7 8">DSM 19448</strain>
    </source>
</reference>
<dbReference type="InterPro" id="IPR014284">
    <property type="entry name" value="RNA_pol_sigma-70_dom"/>
</dbReference>
<dbReference type="InterPro" id="IPR013325">
    <property type="entry name" value="RNA_pol_sigma_r2"/>
</dbReference>
<comment type="similarity">
    <text evidence="1">Belongs to the sigma-70 factor family. ECF subfamily.</text>
</comment>
<dbReference type="InterPro" id="IPR013249">
    <property type="entry name" value="RNA_pol_sigma70_r4_t2"/>
</dbReference>
<evidence type="ECO:0000256" key="3">
    <source>
        <dbReference type="ARBA" id="ARBA00023082"/>
    </source>
</evidence>
<keyword evidence="3" id="KW-0731">Sigma factor</keyword>
<dbReference type="InterPro" id="IPR013324">
    <property type="entry name" value="RNA_pol_sigma_r3/r4-like"/>
</dbReference>
<dbReference type="AlphaFoldDB" id="A0A0F5JIV5"/>
<dbReference type="PANTHER" id="PTHR43133:SF46">
    <property type="entry name" value="RNA POLYMERASE SIGMA-70 FACTOR ECF SUBFAMILY"/>
    <property type="match status" value="1"/>
</dbReference>
<dbReference type="Gene3D" id="1.10.10.10">
    <property type="entry name" value="Winged helix-like DNA-binding domain superfamily/Winged helix DNA-binding domain"/>
    <property type="match status" value="1"/>
</dbReference>
<dbReference type="HOGENOM" id="CLU_047691_4_0_10"/>
<protein>
    <submittedName>
        <fullName evidence="7">RNA polymerase sigma-70 factor</fullName>
    </submittedName>
</protein>
<feature type="domain" description="RNA polymerase sigma factor 70 region 4 type 2" evidence="6">
    <location>
        <begin position="121"/>
        <end position="172"/>
    </location>
</feature>